<dbReference type="AlphaFoldDB" id="A0A1G7Q9Z4"/>
<dbReference type="RefSeq" id="WP_090681637.1">
    <property type="nucleotide sequence ID" value="NZ_CADERL010000003.1"/>
</dbReference>
<evidence type="ECO:0000256" key="1">
    <source>
        <dbReference type="SAM" id="MobiDB-lite"/>
    </source>
</evidence>
<dbReference type="EMBL" id="FNCJ01000001">
    <property type="protein sequence ID" value="SDF94749.1"/>
    <property type="molecule type" value="Genomic_DNA"/>
</dbReference>
<reference evidence="2 3" key="1">
    <citation type="submission" date="2016-10" db="EMBL/GenBank/DDBJ databases">
        <authorList>
            <person name="de Groot N.N."/>
        </authorList>
    </citation>
    <scope>NUCLEOTIDE SEQUENCE [LARGE SCALE GENOMIC DNA]</scope>
    <source>
        <strain evidence="2 3">LMG 2247</strain>
    </source>
</reference>
<sequence length="173" mass="18085">MATSSTRKSTRKAVQSPAGANGSAGAVHAPAPETKATVVKAARAARAPKATKASGATGETKATAPTGKPRAKPRRPAESEPLSVAVEQKTKRAKKEKVVRDSFTMPKSDYEKIDALKQKCLDAGVAVKKSELLRAGLLLLEGISVDRLLDAIAAVETVKTGRPAKHSEQDAVH</sequence>
<gene>
    <name evidence="2" type="ORF">SAMN05216466_101655</name>
</gene>
<dbReference type="OrthoDB" id="9182647at2"/>
<protein>
    <submittedName>
        <fullName evidence="2">Uncharacterized protein</fullName>
    </submittedName>
</protein>
<feature type="compositionally biased region" description="Low complexity" evidence="1">
    <location>
        <begin position="34"/>
        <end position="53"/>
    </location>
</feature>
<evidence type="ECO:0000313" key="2">
    <source>
        <dbReference type="EMBL" id="SDF94749.1"/>
    </source>
</evidence>
<accession>A0A1G7Q9Z4</accession>
<dbReference type="Proteomes" id="UP000199706">
    <property type="component" value="Unassembled WGS sequence"/>
</dbReference>
<evidence type="ECO:0000313" key="3">
    <source>
        <dbReference type="Proteomes" id="UP000199706"/>
    </source>
</evidence>
<name>A0A1G7Q9Z4_9BURK</name>
<feature type="region of interest" description="Disordered" evidence="1">
    <location>
        <begin position="1"/>
        <end position="99"/>
    </location>
</feature>
<organism evidence="2 3">
    <name type="scientific">Paraburkholderia phenazinium</name>
    <dbReference type="NCBI Taxonomy" id="60549"/>
    <lineage>
        <taxon>Bacteria</taxon>
        <taxon>Pseudomonadati</taxon>
        <taxon>Pseudomonadota</taxon>
        <taxon>Betaproteobacteria</taxon>
        <taxon>Burkholderiales</taxon>
        <taxon>Burkholderiaceae</taxon>
        <taxon>Paraburkholderia</taxon>
    </lineage>
</organism>
<proteinExistence type="predicted"/>